<evidence type="ECO:0000256" key="1">
    <source>
        <dbReference type="ARBA" id="ARBA00004255"/>
    </source>
</evidence>
<evidence type="ECO:0000256" key="4">
    <source>
        <dbReference type="ARBA" id="ARBA00023136"/>
    </source>
</evidence>
<proteinExistence type="predicted"/>
<protein>
    <recommendedName>
        <fullName evidence="7">GPP34 family phosphoprotein</fullName>
    </recommendedName>
</protein>
<dbReference type="InterPro" id="IPR038261">
    <property type="entry name" value="GPP34-like_sf"/>
</dbReference>
<gene>
    <name evidence="5" type="ORF">GCM10023235_27340</name>
</gene>
<keyword evidence="4" id="KW-0472">Membrane</keyword>
<dbReference type="InterPro" id="IPR008628">
    <property type="entry name" value="GPP34-like"/>
</dbReference>
<reference evidence="6" key="1">
    <citation type="journal article" date="2019" name="Int. J. Syst. Evol. Microbiol.">
        <title>The Global Catalogue of Microorganisms (GCM) 10K type strain sequencing project: providing services to taxonomists for standard genome sequencing and annotation.</title>
        <authorList>
            <consortium name="The Broad Institute Genomics Platform"/>
            <consortium name="The Broad Institute Genome Sequencing Center for Infectious Disease"/>
            <person name="Wu L."/>
            <person name="Ma J."/>
        </authorList>
    </citation>
    <scope>NUCLEOTIDE SEQUENCE [LARGE SCALE GENOMIC DNA]</scope>
    <source>
        <strain evidence="6">JCM 13006</strain>
    </source>
</reference>
<organism evidence="5 6">
    <name type="scientific">Kitasatospora terrestris</name>
    <dbReference type="NCBI Taxonomy" id="258051"/>
    <lineage>
        <taxon>Bacteria</taxon>
        <taxon>Bacillati</taxon>
        <taxon>Actinomycetota</taxon>
        <taxon>Actinomycetes</taxon>
        <taxon>Kitasatosporales</taxon>
        <taxon>Streptomycetaceae</taxon>
        <taxon>Kitasatospora</taxon>
    </lineage>
</organism>
<keyword evidence="6" id="KW-1185">Reference proteome</keyword>
<comment type="subcellular location">
    <subcellularLocation>
        <location evidence="1">Golgi apparatus membrane</location>
        <topology evidence="1">Peripheral membrane protein</topology>
        <orientation evidence="1">Cytoplasmic side</orientation>
    </subcellularLocation>
</comment>
<keyword evidence="2" id="KW-0333">Golgi apparatus</keyword>
<sequence>MVRRIVDGMSRGLHLDTYLLAFDTRAQSLEDRTRAGFLVRAAALAELAERGAVVEGGAGRVEVVSAEATDDRVLDGVLAELAGRPRRWKSWIRRGRDETLEAVEQRLAMLGVVTMADRDPYGPVVAQRAVAMVDPREALDLQVRVAEVARGGSPVDGVGFGDAVLVALAAHGRVRLVLSGKERKANAERIAAFTERVGERAPGLAKAVGGLGLTMVAAQGGMGGS</sequence>
<dbReference type="Pfam" id="PF05719">
    <property type="entry name" value="GPP34"/>
    <property type="match status" value="1"/>
</dbReference>
<keyword evidence="3" id="KW-0446">Lipid-binding</keyword>
<dbReference type="EMBL" id="BAABIS010000001">
    <property type="protein sequence ID" value="GAA4849000.1"/>
    <property type="molecule type" value="Genomic_DNA"/>
</dbReference>
<evidence type="ECO:0000313" key="6">
    <source>
        <dbReference type="Proteomes" id="UP001501752"/>
    </source>
</evidence>
<comment type="caution">
    <text evidence="5">The sequence shown here is derived from an EMBL/GenBank/DDBJ whole genome shotgun (WGS) entry which is preliminary data.</text>
</comment>
<evidence type="ECO:0000256" key="2">
    <source>
        <dbReference type="ARBA" id="ARBA00023034"/>
    </source>
</evidence>
<dbReference type="Proteomes" id="UP001501752">
    <property type="component" value="Unassembled WGS sequence"/>
</dbReference>
<dbReference type="Gene3D" id="1.10.3630.10">
    <property type="entry name" value="yeast vps74-n-term truncation variant domain like"/>
    <property type="match status" value="1"/>
</dbReference>
<accession>A0ABP9DMN0</accession>
<evidence type="ECO:0000313" key="5">
    <source>
        <dbReference type="EMBL" id="GAA4849000.1"/>
    </source>
</evidence>
<evidence type="ECO:0008006" key="7">
    <source>
        <dbReference type="Google" id="ProtNLM"/>
    </source>
</evidence>
<evidence type="ECO:0000256" key="3">
    <source>
        <dbReference type="ARBA" id="ARBA00023121"/>
    </source>
</evidence>
<name>A0ABP9DMN0_9ACTN</name>